<dbReference type="InterPro" id="IPR003660">
    <property type="entry name" value="HAMP_dom"/>
</dbReference>
<keyword evidence="7 11" id="KW-0472">Membrane</keyword>
<dbReference type="RefSeq" id="WP_107920285.1">
    <property type="nucleotide sequence ID" value="NZ_CP066701.1"/>
</dbReference>
<comment type="similarity">
    <text evidence="9">Belongs to the methyl-accepting chemotaxis (MCP) protein family.</text>
</comment>
<dbReference type="GO" id="GO:0006935">
    <property type="term" value="P:chemotaxis"/>
    <property type="evidence" value="ECO:0007669"/>
    <property type="project" value="UniProtKB-KW"/>
</dbReference>
<dbReference type="SMART" id="SM00283">
    <property type="entry name" value="MA"/>
    <property type="match status" value="1"/>
</dbReference>
<dbReference type="Pfam" id="PF00672">
    <property type="entry name" value="HAMP"/>
    <property type="match status" value="1"/>
</dbReference>
<evidence type="ECO:0000256" key="1">
    <source>
        <dbReference type="ARBA" id="ARBA00004651"/>
    </source>
</evidence>
<evidence type="ECO:0000256" key="2">
    <source>
        <dbReference type="ARBA" id="ARBA00022475"/>
    </source>
</evidence>
<dbReference type="SMART" id="SM00304">
    <property type="entry name" value="HAMP"/>
    <property type="match status" value="1"/>
</dbReference>
<evidence type="ECO:0000256" key="3">
    <source>
        <dbReference type="ARBA" id="ARBA00022481"/>
    </source>
</evidence>
<evidence type="ECO:0000256" key="4">
    <source>
        <dbReference type="ARBA" id="ARBA00022500"/>
    </source>
</evidence>
<dbReference type="Pfam" id="PF00015">
    <property type="entry name" value="MCPsignal"/>
    <property type="match status" value="1"/>
</dbReference>
<dbReference type="Proteomes" id="UP000595512">
    <property type="component" value="Chromosome"/>
</dbReference>
<keyword evidence="8 10" id="KW-0807">Transducer</keyword>
<dbReference type="PANTHER" id="PTHR32089:SF114">
    <property type="entry name" value="METHYL-ACCEPTING CHEMOTAXIS PROTEIN MCPB"/>
    <property type="match status" value="1"/>
</dbReference>
<evidence type="ECO:0000256" key="7">
    <source>
        <dbReference type="ARBA" id="ARBA00023136"/>
    </source>
</evidence>
<gene>
    <name evidence="14" type="ORF">JGZ69_07415</name>
</gene>
<dbReference type="Gene3D" id="3.30.450.20">
    <property type="entry name" value="PAS domain"/>
    <property type="match status" value="2"/>
</dbReference>
<keyword evidence="6 11" id="KW-1133">Transmembrane helix</keyword>
<dbReference type="InterPro" id="IPR004089">
    <property type="entry name" value="MCPsignal_dom"/>
</dbReference>
<evidence type="ECO:0000256" key="6">
    <source>
        <dbReference type="ARBA" id="ARBA00022989"/>
    </source>
</evidence>
<dbReference type="KEGG" id="hspo:JGZ69_07415"/>
<evidence type="ECO:0000256" key="11">
    <source>
        <dbReference type="SAM" id="Phobius"/>
    </source>
</evidence>
<keyword evidence="2" id="KW-1003">Cell membrane</keyword>
<dbReference type="PANTHER" id="PTHR32089">
    <property type="entry name" value="METHYL-ACCEPTING CHEMOTAXIS PROTEIN MCPB"/>
    <property type="match status" value="1"/>
</dbReference>
<dbReference type="GO" id="GO:0007165">
    <property type="term" value="P:signal transduction"/>
    <property type="evidence" value="ECO:0007669"/>
    <property type="project" value="UniProtKB-KW"/>
</dbReference>
<dbReference type="PROSITE" id="PS50111">
    <property type="entry name" value="CHEMOTAXIS_TRANSDUC_2"/>
    <property type="match status" value="1"/>
</dbReference>
<dbReference type="CDD" id="cd11386">
    <property type="entry name" value="MCP_signal"/>
    <property type="match status" value="1"/>
</dbReference>
<dbReference type="CDD" id="cd06225">
    <property type="entry name" value="HAMP"/>
    <property type="match status" value="1"/>
</dbReference>
<name>A0AB37HGV2_9BACI</name>
<keyword evidence="3" id="KW-0488">Methylation</keyword>
<keyword evidence="4" id="KW-0145">Chemotaxis</keyword>
<proteinExistence type="inferred from homology"/>
<dbReference type="Pfam" id="PF02743">
    <property type="entry name" value="dCache_1"/>
    <property type="match status" value="1"/>
</dbReference>
<dbReference type="InterPro" id="IPR029151">
    <property type="entry name" value="Sensor-like_sf"/>
</dbReference>
<feature type="transmembrane region" description="Helical" evidence="11">
    <location>
        <begin position="291"/>
        <end position="312"/>
    </location>
</feature>
<feature type="domain" description="Methyl-accepting transducer" evidence="12">
    <location>
        <begin position="383"/>
        <end position="633"/>
    </location>
</feature>
<evidence type="ECO:0000256" key="5">
    <source>
        <dbReference type="ARBA" id="ARBA00022692"/>
    </source>
</evidence>
<dbReference type="InterPro" id="IPR033479">
    <property type="entry name" value="dCache_1"/>
</dbReference>
<evidence type="ECO:0000256" key="9">
    <source>
        <dbReference type="ARBA" id="ARBA00029447"/>
    </source>
</evidence>
<evidence type="ECO:0000256" key="8">
    <source>
        <dbReference type="ARBA" id="ARBA00023224"/>
    </source>
</evidence>
<evidence type="ECO:0000259" key="12">
    <source>
        <dbReference type="PROSITE" id="PS50111"/>
    </source>
</evidence>
<feature type="domain" description="HAMP" evidence="13">
    <location>
        <begin position="312"/>
        <end position="364"/>
    </location>
</feature>
<dbReference type="Gene3D" id="1.10.287.950">
    <property type="entry name" value="Methyl-accepting chemotaxis protein"/>
    <property type="match status" value="1"/>
</dbReference>
<dbReference type="SUPFAM" id="SSF103190">
    <property type="entry name" value="Sensory domain-like"/>
    <property type="match status" value="1"/>
</dbReference>
<dbReference type="AlphaFoldDB" id="A0AB37HGV2"/>
<dbReference type="PROSITE" id="PS50885">
    <property type="entry name" value="HAMP"/>
    <property type="match status" value="1"/>
</dbReference>
<evidence type="ECO:0000259" key="13">
    <source>
        <dbReference type="PROSITE" id="PS50885"/>
    </source>
</evidence>
<organism evidence="14 15">
    <name type="scientific">Heyndrickxia sporothermodurans</name>
    <dbReference type="NCBI Taxonomy" id="46224"/>
    <lineage>
        <taxon>Bacteria</taxon>
        <taxon>Bacillati</taxon>
        <taxon>Bacillota</taxon>
        <taxon>Bacilli</taxon>
        <taxon>Bacillales</taxon>
        <taxon>Bacillaceae</taxon>
        <taxon>Heyndrickxia</taxon>
    </lineage>
</organism>
<reference evidence="14 15" key="1">
    <citation type="submission" date="2020-12" db="EMBL/GenBank/DDBJ databases">
        <title>Taxonomic evaluation of the Bacillus sporothermodurans group of bacteria based on whole genome sequences.</title>
        <authorList>
            <person name="Fiedler G."/>
            <person name="Herbstmann A.-D."/>
            <person name="Doll E."/>
            <person name="Wenning M."/>
            <person name="Brinks E."/>
            <person name="Kabisch J."/>
            <person name="Breitenwieser F."/>
            <person name="Lappann M."/>
            <person name="Boehnlein C."/>
            <person name="Franz C."/>
        </authorList>
    </citation>
    <scope>NUCLEOTIDE SEQUENCE [LARGE SCALE GENOMIC DNA]</scope>
    <source>
        <strain evidence="14 15">DSM 10599</strain>
    </source>
</reference>
<evidence type="ECO:0000313" key="15">
    <source>
        <dbReference type="Proteomes" id="UP000595512"/>
    </source>
</evidence>
<dbReference type="CDD" id="cd12913">
    <property type="entry name" value="PDC1_MCP_like"/>
    <property type="match status" value="1"/>
</dbReference>
<dbReference type="SUPFAM" id="SSF58104">
    <property type="entry name" value="Methyl-accepting chemotaxis protein (MCP) signaling domain"/>
    <property type="match status" value="1"/>
</dbReference>
<comment type="subcellular location">
    <subcellularLocation>
        <location evidence="1">Cell membrane</location>
        <topology evidence="1">Multi-pass membrane protein</topology>
    </subcellularLocation>
</comment>
<keyword evidence="5 11" id="KW-0812">Transmembrane</keyword>
<dbReference type="EMBL" id="CP066701">
    <property type="protein sequence ID" value="QQX26644.1"/>
    <property type="molecule type" value="Genomic_DNA"/>
</dbReference>
<evidence type="ECO:0000256" key="10">
    <source>
        <dbReference type="PROSITE-ProRule" id="PRU00284"/>
    </source>
</evidence>
<protein>
    <submittedName>
        <fullName evidence="14">Methyl-accepting chemotaxis protein</fullName>
    </submittedName>
</protein>
<feature type="transmembrane region" description="Helical" evidence="11">
    <location>
        <begin position="9"/>
        <end position="30"/>
    </location>
</feature>
<evidence type="ECO:0000313" key="14">
    <source>
        <dbReference type="EMBL" id="QQX26644.1"/>
    </source>
</evidence>
<sequence length="671" mass="74449">MFKSIKFKFIFVVTILLIVSFTAMIAITTWQASKKTKENVISETDRMVNELNYSIQLYFNQYEKSIEQISTYEKIGEYGYQGLSINNKEKGKQDDQVIKDILTGYLNTYKEATSTYFATTNKKIVALPKANLSADADPTTQNWYKNAITTTGRVVWTEPYKDPATNEYIITASKAVINKGMIVGVIGANIKMYEITNRISNMKLGYKGIPFIVNSDGKSIIYKDTHGEDLTTIPFIKQMMKENKDRGIINYQEGKNSKVLVYSTNLTNRWKIGAVYNQGNLLVLAKDLQTILIIIGVSTLILSVIVLAYVSIRITKPIKKLKAAMGQLSDGDLQAYANVNSNDEIGELANSFNSMIEKIKQVIIVVNESISKVRESAENLSASSEETNASSEQMALAVNEIAQGASKSAEDAEVANINSTNLSSQINDIHEKSEQMSNLALKTNEMNHLGISKMQDLKISFNTADQYIQSMSSVVLDLSMKINSIETVIQTITSIASQTNLLALNASIEAARAGEHGKGFAVVAEEVRQLAEQSVKATDQVKQTILNIQEGTHHVVDEMKKTKETWMQQSEVVNETNQTFEEITKLMNVMQQSITSVYNGIQEVSTHKDEVVNIIQNMAAMSEQTAAACEEVGASTDEQLRAIQSVAELASNLTELSYDLQNVISHFKLNS</sequence>
<accession>A0AB37HGV2</accession>
<dbReference type="Gene3D" id="6.10.340.10">
    <property type="match status" value="1"/>
</dbReference>
<dbReference type="GO" id="GO:0005886">
    <property type="term" value="C:plasma membrane"/>
    <property type="evidence" value="ECO:0007669"/>
    <property type="project" value="UniProtKB-SubCell"/>
</dbReference>